<keyword evidence="4" id="KW-1185">Reference proteome</keyword>
<feature type="compositionally biased region" description="Polar residues" evidence="2">
    <location>
        <begin position="31"/>
        <end position="46"/>
    </location>
</feature>
<organism evidence="3 4">
    <name type="scientific">Dillenia turbinata</name>
    <dbReference type="NCBI Taxonomy" id="194707"/>
    <lineage>
        <taxon>Eukaryota</taxon>
        <taxon>Viridiplantae</taxon>
        <taxon>Streptophyta</taxon>
        <taxon>Embryophyta</taxon>
        <taxon>Tracheophyta</taxon>
        <taxon>Spermatophyta</taxon>
        <taxon>Magnoliopsida</taxon>
        <taxon>eudicotyledons</taxon>
        <taxon>Gunneridae</taxon>
        <taxon>Pentapetalae</taxon>
        <taxon>Dilleniales</taxon>
        <taxon>Dilleniaceae</taxon>
        <taxon>Dillenia</taxon>
    </lineage>
</organism>
<feature type="region of interest" description="Disordered" evidence="2">
    <location>
        <begin position="1"/>
        <end position="61"/>
    </location>
</feature>
<feature type="compositionally biased region" description="Low complexity" evidence="2">
    <location>
        <begin position="168"/>
        <end position="177"/>
    </location>
</feature>
<dbReference type="SUPFAM" id="SSF48452">
    <property type="entry name" value="TPR-like"/>
    <property type="match status" value="1"/>
</dbReference>
<dbReference type="Gene3D" id="1.25.40.10">
    <property type="entry name" value="Tetratricopeptide repeat domain"/>
    <property type="match status" value="1"/>
</dbReference>
<protein>
    <submittedName>
        <fullName evidence="3">Tetratricopeptide repeat</fullName>
    </submittedName>
</protein>
<dbReference type="PROSITE" id="PS50005">
    <property type="entry name" value="TPR"/>
    <property type="match status" value="1"/>
</dbReference>
<evidence type="ECO:0000313" key="3">
    <source>
        <dbReference type="EMBL" id="KAK6913739.1"/>
    </source>
</evidence>
<dbReference type="PANTHER" id="PTHR47697">
    <property type="entry name" value="OS03G0340700 PROTEIN"/>
    <property type="match status" value="1"/>
</dbReference>
<dbReference type="InterPro" id="IPR019734">
    <property type="entry name" value="TPR_rpt"/>
</dbReference>
<feature type="region of interest" description="Disordered" evidence="2">
    <location>
        <begin position="168"/>
        <end position="188"/>
    </location>
</feature>
<proteinExistence type="predicted"/>
<feature type="region of interest" description="Disordered" evidence="2">
    <location>
        <begin position="355"/>
        <end position="404"/>
    </location>
</feature>
<evidence type="ECO:0000256" key="2">
    <source>
        <dbReference type="SAM" id="MobiDB-lite"/>
    </source>
</evidence>
<dbReference type="SMART" id="SM00028">
    <property type="entry name" value="TPR"/>
    <property type="match status" value="3"/>
</dbReference>
<dbReference type="AlphaFoldDB" id="A0AAN8YSJ8"/>
<feature type="compositionally biased region" description="Low complexity" evidence="2">
    <location>
        <begin position="20"/>
        <end position="30"/>
    </location>
</feature>
<comment type="caution">
    <text evidence="3">The sequence shown here is derived from an EMBL/GenBank/DDBJ whole genome shotgun (WGS) entry which is preliminary data.</text>
</comment>
<feature type="repeat" description="TPR" evidence="1">
    <location>
        <begin position="476"/>
        <end position="509"/>
    </location>
</feature>
<dbReference type="Proteomes" id="UP001370490">
    <property type="component" value="Unassembled WGS sequence"/>
</dbReference>
<dbReference type="PANTHER" id="PTHR47697:SF1">
    <property type="entry name" value="OS03G0340700 PROTEIN"/>
    <property type="match status" value="1"/>
</dbReference>
<keyword evidence="1" id="KW-0802">TPR repeat</keyword>
<evidence type="ECO:0000313" key="4">
    <source>
        <dbReference type="Proteomes" id="UP001370490"/>
    </source>
</evidence>
<evidence type="ECO:0000256" key="1">
    <source>
        <dbReference type="PROSITE-ProRule" id="PRU00339"/>
    </source>
</evidence>
<reference evidence="3 4" key="1">
    <citation type="submission" date="2023-12" db="EMBL/GenBank/DDBJ databases">
        <title>A high-quality genome assembly for Dillenia turbinata (Dilleniales).</title>
        <authorList>
            <person name="Chanderbali A."/>
        </authorList>
    </citation>
    <scope>NUCLEOTIDE SEQUENCE [LARGE SCALE GENOMIC DNA]</scope>
    <source>
        <strain evidence="3">LSX21</strain>
        <tissue evidence="3">Leaf</tissue>
    </source>
</reference>
<dbReference type="EMBL" id="JBAMMX010000026">
    <property type="protein sequence ID" value="KAK6913739.1"/>
    <property type="molecule type" value="Genomic_DNA"/>
</dbReference>
<sequence length="524" mass="53902">MNSKLFDFGLGTNKSKPMNQQSSSSSEIQSRPVNPSWQPNKPSWTHQPAPAQLGRPGLSNLQQPTSMVGDIFGKTWNSTAPSGGIGIVEKNPNMFSDLVSFGQNKSTGNVPLKNATPVSAPSSTKTPYSMENIANSLPKTDNSIESGGGNWGGSGISGNYASAFSSSSSSTSNVGKSMNLGGPPIRSLGGDIGRGGGMGSNKDPFGSLVDFGTKQGSSLNAATKSSKPESASTVDDLGFGDFQNASKGSASGVSLPDDFGFGDFQNASKASASGVSSPDDFGFGGFQNASKGSATGVSSSDPFGNSMNGMEASHGSGLKIDDFGIPANDLTSQGQSQSASVDPLDMLFASSSSAAPAASGGTGSEPFVGIDDWGADTGFGDHDAGGTTELEGLPPPPAGVTASGAMNKGMDNHKQGQYADAIKWLSWAVILLEKAGDDALTVDVLSCRASCYKEVGEYKKAVADCTKVLEQDGENVTVLVQRALLYESMEKYKLGAEDLRTVLKLDPGNRVARSTIHRLTKMAG</sequence>
<accession>A0AAN8YSJ8</accession>
<dbReference type="Pfam" id="PF13181">
    <property type="entry name" value="TPR_8"/>
    <property type="match status" value="1"/>
</dbReference>
<gene>
    <name evidence="3" type="ORF">RJ641_021060</name>
</gene>
<name>A0AAN8YSJ8_9MAGN</name>
<dbReference type="InterPro" id="IPR011990">
    <property type="entry name" value="TPR-like_helical_dom_sf"/>
</dbReference>